<sequence length="119" mass="13265">MASQTPQRASKRTIGRLINTIEAFRVLEPDIQAQTIMTFLMAARKEGVGMREMQDHLGVARSTMSRNVGILSSTGYRKGVPGFGLIEAREDPEDRKAKQVYLTPKGRRFLENLLSQGAD</sequence>
<accession>A0A845Q8F9</accession>
<dbReference type="SUPFAM" id="SSF46785">
    <property type="entry name" value="Winged helix' DNA-binding domain"/>
    <property type="match status" value="1"/>
</dbReference>
<dbReference type="InterPro" id="IPR036390">
    <property type="entry name" value="WH_DNA-bd_sf"/>
</dbReference>
<dbReference type="Proteomes" id="UP000470384">
    <property type="component" value="Unassembled WGS sequence"/>
</dbReference>
<dbReference type="GeneID" id="300653499"/>
<keyword evidence="2" id="KW-1185">Reference proteome</keyword>
<protein>
    <submittedName>
        <fullName evidence="1">MarR family transcriptional regulator</fullName>
    </submittedName>
</protein>
<dbReference type="OrthoDB" id="8094158at2"/>
<organism evidence="1 2">
    <name type="scientific">Pyruvatibacter mobilis</name>
    <dbReference type="NCBI Taxonomy" id="1712261"/>
    <lineage>
        <taxon>Bacteria</taxon>
        <taxon>Pseudomonadati</taxon>
        <taxon>Pseudomonadota</taxon>
        <taxon>Alphaproteobacteria</taxon>
        <taxon>Hyphomicrobiales</taxon>
        <taxon>Parvibaculaceae</taxon>
        <taxon>Pyruvatibacter</taxon>
    </lineage>
</organism>
<dbReference type="AlphaFoldDB" id="A0A845Q8F9"/>
<dbReference type="EMBL" id="WXYQ01000001">
    <property type="protein sequence ID" value="NBG94520.1"/>
    <property type="molecule type" value="Genomic_DNA"/>
</dbReference>
<comment type="caution">
    <text evidence="1">The sequence shown here is derived from an EMBL/GenBank/DDBJ whole genome shotgun (WGS) entry which is preliminary data.</text>
</comment>
<dbReference type="InterPro" id="IPR036388">
    <property type="entry name" value="WH-like_DNA-bd_sf"/>
</dbReference>
<reference evidence="1 2" key="1">
    <citation type="journal article" date="2016" name="Int. J. Syst. Evol. Microbiol.">
        <title>Pyruvatibacter mobilis gen. nov., sp. nov., a marine bacterium from the culture broth of Picochlorum sp. 122.</title>
        <authorList>
            <person name="Wang G."/>
            <person name="Tang M."/>
            <person name="Wu H."/>
            <person name="Dai S."/>
            <person name="Li T."/>
            <person name="Chen C."/>
            <person name="He H."/>
            <person name="Fan J."/>
            <person name="Xiang W."/>
            <person name="Li X."/>
        </authorList>
    </citation>
    <scope>NUCLEOTIDE SEQUENCE [LARGE SCALE GENOMIC DNA]</scope>
    <source>
        <strain evidence="1 2">GYP-11</strain>
    </source>
</reference>
<name>A0A845Q8F9_9HYPH</name>
<proteinExistence type="predicted"/>
<gene>
    <name evidence="1" type="ORF">GTQ45_02080</name>
</gene>
<evidence type="ECO:0000313" key="1">
    <source>
        <dbReference type="EMBL" id="NBG94520.1"/>
    </source>
</evidence>
<evidence type="ECO:0000313" key="2">
    <source>
        <dbReference type="Proteomes" id="UP000470384"/>
    </source>
</evidence>
<dbReference type="RefSeq" id="WP_160586608.1">
    <property type="nucleotide sequence ID" value="NZ_BMHN01000001.1"/>
</dbReference>
<dbReference type="Gene3D" id="1.10.10.10">
    <property type="entry name" value="Winged helix-like DNA-binding domain superfamily/Winged helix DNA-binding domain"/>
    <property type="match status" value="1"/>
</dbReference>